<organism evidence="6 7">
    <name type="scientific">Tagetes erecta</name>
    <name type="common">African marigold</name>
    <dbReference type="NCBI Taxonomy" id="13708"/>
    <lineage>
        <taxon>Eukaryota</taxon>
        <taxon>Viridiplantae</taxon>
        <taxon>Streptophyta</taxon>
        <taxon>Embryophyta</taxon>
        <taxon>Tracheophyta</taxon>
        <taxon>Spermatophyta</taxon>
        <taxon>Magnoliopsida</taxon>
        <taxon>eudicotyledons</taxon>
        <taxon>Gunneridae</taxon>
        <taxon>Pentapetalae</taxon>
        <taxon>asterids</taxon>
        <taxon>campanulids</taxon>
        <taxon>Asterales</taxon>
        <taxon>Asteraceae</taxon>
        <taxon>Asteroideae</taxon>
        <taxon>Heliantheae alliance</taxon>
        <taxon>Tageteae</taxon>
        <taxon>Tagetes</taxon>
    </lineage>
</organism>
<sequence>MAENQIDSWLLSNPDHNDQVDHRSLNLGSYGSCGANDQCQCQCQFNPMQAQGFQTSSSYLSMVPGIVSDATIGTMDLPREWTLNQLPFSPFYPGNEVKEEIGTFTNSTSSYISSLGIMTQQQVSQDYLQKPSNPPPMSRQDRLQRYFDKKKTRKYETKVIYSSRKTYAQTRPRIRGRFARSSQTDASEK</sequence>
<feature type="region of interest" description="Disordered" evidence="4">
    <location>
        <begin position="166"/>
        <end position="189"/>
    </location>
</feature>
<accession>A0AAD8JRJ6</accession>
<comment type="caution">
    <text evidence="6">The sequence shown here is derived from an EMBL/GenBank/DDBJ whole genome shotgun (WGS) entry which is preliminary data.</text>
</comment>
<keyword evidence="7" id="KW-1185">Reference proteome</keyword>
<evidence type="ECO:0000256" key="3">
    <source>
        <dbReference type="PROSITE-ProRule" id="PRU00357"/>
    </source>
</evidence>
<dbReference type="Proteomes" id="UP001229421">
    <property type="component" value="Unassembled WGS sequence"/>
</dbReference>
<evidence type="ECO:0000259" key="5">
    <source>
        <dbReference type="PROSITE" id="PS51017"/>
    </source>
</evidence>
<dbReference type="GO" id="GO:2000028">
    <property type="term" value="P:regulation of photoperiodism, flowering"/>
    <property type="evidence" value="ECO:0007669"/>
    <property type="project" value="TreeGrafter"/>
</dbReference>
<evidence type="ECO:0000256" key="4">
    <source>
        <dbReference type="SAM" id="MobiDB-lite"/>
    </source>
</evidence>
<comment type="subcellular location">
    <subcellularLocation>
        <location evidence="1 3">Nucleus</location>
    </subcellularLocation>
</comment>
<dbReference type="GO" id="GO:0009909">
    <property type="term" value="P:regulation of flower development"/>
    <property type="evidence" value="ECO:0007669"/>
    <property type="project" value="InterPro"/>
</dbReference>
<dbReference type="PANTHER" id="PTHR31319:SF39">
    <property type="entry name" value="ZINC FINGER PROTEIN CONSTANS-LIKE 1"/>
    <property type="match status" value="1"/>
</dbReference>
<keyword evidence="2 3" id="KW-0539">Nucleus</keyword>
<dbReference type="AlphaFoldDB" id="A0AAD8JRJ6"/>
<feature type="compositionally biased region" description="Polar residues" evidence="4">
    <location>
        <begin position="180"/>
        <end position="189"/>
    </location>
</feature>
<protein>
    <recommendedName>
        <fullName evidence="5">CCT domain-containing protein</fullName>
    </recommendedName>
</protein>
<dbReference type="GO" id="GO:0003700">
    <property type="term" value="F:DNA-binding transcription factor activity"/>
    <property type="evidence" value="ECO:0007669"/>
    <property type="project" value="TreeGrafter"/>
</dbReference>
<evidence type="ECO:0000256" key="2">
    <source>
        <dbReference type="ARBA" id="ARBA00023242"/>
    </source>
</evidence>
<dbReference type="EMBL" id="JAUHHV010000011">
    <property type="protein sequence ID" value="KAK1407397.1"/>
    <property type="molecule type" value="Genomic_DNA"/>
</dbReference>
<name>A0AAD8JRJ6_TARER</name>
<dbReference type="Pfam" id="PF06203">
    <property type="entry name" value="CCT"/>
    <property type="match status" value="1"/>
</dbReference>
<dbReference type="InterPro" id="IPR045281">
    <property type="entry name" value="CONSTANS-like"/>
</dbReference>
<dbReference type="GO" id="GO:0005634">
    <property type="term" value="C:nucleus"/>
    <property type="evidence" value="ECO:0007669"/>
    <property type="project" value="UniProtKB-SubCell"/>
</dbReference>
<proteinExistence type="predicted"/>
<reference evidence="6" key="1">
    <citation type="journal article" date="2023" name="bioRxiv">
        <title>Improved chromosome-level genome assembly for marigold (Tagetes erecta).</title>
        <authorList>
            <person name="Jiang F."/>
            <person name="Yuan L."/>
            <person name="Wang S."/>
            <person name="Wang H."/>
            <person name="Xu D."/>
            <person name="Wang A."/>
            <person name="Fan W."/>
        </authorList>
    </citation>
    <scope>NUCLEOTIDE SEQUENCE</scope>
    <source>
        <strain evidence="6">WSJ</strain>
        <tissue evidence="6">Leaf</tissue>
    </source>
</reference>
<dbReference type="PROSITE" id="PS51017">
    <property type="entry name" value="CCT"/>
    <property type="match status" value="1"/>
</dbReference>
<evidence type="ECO:0000313" key="7">
    <source>
        <dbReference type="Proteomes" id="UP001229421"/>
    </source>
</evidence>
<dbReference type="InterPro" id="IPR010402">
    <property type="entry name" value="CCT_domain"/>
</dbReference>
<evidence type="ECO:0000256" key="1">
    <source>
        <dbReference type="ARBA" id="ARBA00004123"/>
    </source>
</evidence>
<feature type="domain" description="CCT" evidence="5">
    <location>
        <begin position="139"/>
        <end position="181"/>
    </location>
</feature>
<evidence type="ECO:0000313" key="6">
    <source>
        <dbReference type="EMBL" id="KAK1407397.1"/>
    </source>
</evidence>
<dbReference type="PANTHER" id="PTHR31319">
    <property type="entry name" value="ZINC FINGER PROTEIN CONSTANS-LIKE 4"/>
    <property type="match status" value="1"/>
</dbReference>
<gene>
    <name evidence="6" type="ORF">QVD17_39013</name>
</gene>